<accession>A0A2T4CFH7</accession>
<gene>
    <name evidence="1" type="ORF">M440DRAFT_1121119</name>
</gene>
<dbReference type="AlphaFoldDB" id="A0A2T4CFH7"/>
<organism evidence="1 2">
    <name type="scientific">Trichoderma longibrachiatum ATCC 18648</name>
    <dbReference type="NCBI Taxonomy" id="983965"/>
    <lineage>
        <taxon>Eukaryota</taxon>
        <taxon>Fungi</taxon>
        <taxon>Dikarya</taxon>
        <taxon>Ascomycota</taxon>
        <taxon>Pezizomycotina</taxon>
        <taxon>Sordariomycetes</taxon>
        <taxon>Hypocreomycetidae</taxon>
        <taxon>Hypocreales</taxon>
        <taxon>Hypocreaceae</taxon>
        <taxon>Trichoderma</taxon>
    </lineage>
</organism>
<keyword evidence="2" id="KW-1185">Reference proteome</keyword>
<proteinExistence type="predicted"/>
<protein>
    <submittedName>
        <fullName evidence="1">Uncharacterized protein</fullName>
    </submittedName>
</protein>
<sequence length="75" mass="8770">MEINSPYLWYEAQVCHEAWRLQLCQSPCRRGGSTVNCLRATRATRHSQLVGQEGYCTSPFPQRHGHFIPRRIRRA</sequence>
<evidence type="ECO:0000313" key="1">
    <source>
        <dbReference type="EMBL" id="PTB80288.1"/>
    </source>
</evidence>
<dbReference type="EMBL" id="KZ679127">
    <property type="protein sequence ID" value="PTB80288.1"/>
    <property type="molecule type" value="Genomic_DNA"/>
</dbReference>
<reference evidence="1 2" key="1">
    <citation type="submission" date="2016-07" db="EMBL/GenBank/DDBJ databases">
        <title>Multiple horizontal gene transfer events from other fungi enriched the ability of initially mycotrophic Trichoderma (Ascomycota) to feed on dead plant biomass.</title>
        <authorList>
            <consortium name="DOE Joint Genome Institute"/>
            <person name="Aerts A."/>
            <person name="Atanasova L."/>
            <person name="Chenthamara K."/>
            <person name="Zhang J."/>
            <person name="Grujic M."/>
            <person name="Henrissat B."/>
            <person name="Kuo A."/>
            <person name="Salamov A."/>
            <person name="Lipzen A."/>
            <person name="Labutti K."/>
            <person name="Barry K."/>
            <person name="Miao Y."/>
            <person name="Rahimi M.J."/>
            <person name="Shen Q."/>
            <person name="Grigoriev I.V."/>
            <person name="Kubicek C.P."/>
            <person name="Druzhinina I.S."/>
        </authorList>
    </citation>
    <scope>NUCLEOTIDE SEQUENCE [LARGE SCALE GENOMIC DNA]</scope>
    <source>
        <strain evidence="1 2">ATCC 18648</strain>
    </source>
</reference>
<evidence type="ECO:0000313" key="2">
    <source>
        <dbReference type="Proteomes" id="UP000240760"/>
    </source>
</evidence>
<dbReference type="Proteomes" id="UP000240760">
    <property type="component" value="Unassembled WGS sequence"/>
</dbReference>
<name>A0A2T4CFH7_TRILO</name>